<dbReference type="InterPro" id="IPR011256">
    <property type="entry name" value="Reg_factor_effector_dom_sf"/>
</dbReference>
<dbReference type="EMBL" id="JABRWJ010000004">
    <property type="protein sequence ID" value="NRF68341.1"/>
    <property type="molecule type" value="Genomic_DNA"/>
</dbReference>
<keyword evidence="3" id="KW-0804">Transcription</keyword>
<dbReference type="Pfam" id="PF12833">
    <property type="entry name" value="HTH_18"/>
    <property type="match status" value="1"/>
</dbReference>
<dbReference type="InterPro" id="IPR010499">
    <property type="entry name" value="AraC_E-bd"/>
</dbReference>
<dbReference type="InterPro" id="IPR029442">
    <property type="entry name" value="GyrI-like"/>
</dbReference>
<evidence type="ECO:0000259" key="4">
    <source>
        <dbReference type="PROSITE" id="PS01124"/>
    </source>
</evidence>
<dbReference type="PANTHER" id="PTHR40055">
    <property type="entry name" value="TRANSCRIPTIONAL REGULATOR YGIV-RELATED"/>
    <property type="match status" value="1"/>
</dbReference>
<sequence>MSACADPASLARYEARLQRVIEHVHARLDEPLDLMRLADVACLSPYHWHRIYHAIYGETLAATVKRLRLHRAAGELANTALPVERIARHAGYPNLQSFTRIFKSVYRLPPARYRAAGDHATFRQAIAQADGGHSAAEVDIRHLPALELVVANHRGSYMQIGQAFDLLYGCLGARGLLRPGMRSLALYLDDPSAVEAAALRSQAGVAGSVPMDAPPAPLQHARMTAGPYAVLRHRGPYASMNAAYRWLFGTWLPQSGHDAADAPVVEEYLNNPRDTAPADLLTDICLPLKPD</sequence>
<dbReference type="SUPFAM" id="SSF46689">
    <property type="entry name" value="Homeodomain-like"/>
    <property type="match status" value="2"/>
</dbReference>
<dbReference type="Gene3D" id="1.10.10.60">
    <property type="entry name" value="Homeodomain-like"/>
    <property type="match status" value="1"/>
</dbReference>
<evidence type="ECO:0000313" key="6">
    <source>
        <dbReference type="Proteomes" id="UP000737171"/>
    </source>
</evidence>
<comment type="caution">
    <text evidence="5">The sequence shown here is derived from an EMBL/GenBank/DDBJ whole genome shotgun (WGS) entry which is preliminary data.</text>
</comment>
<dbReference type="SUPFAM" id="SSF55136">
    <property type="entry name" value="Probable bacterial effector-binding domain"/>
    <property type="match status" value="1"/>
</dbReference>
<keyword evidence="6" id="KW-1185">Reference proteome</keyword>
<accession>A0ABX2EIE1</accession>
<reference evidence="5 6" key="1">
    <citation type="submission" date="2020-05" db="EMBL/GenBank/DDBJ databases">
        <title>Aquincola sp. isolate from soil.</title>
        <authorList>
            <person name="Han J."/>
            <person name="Kim D.-U."/>
        </authorList>
    </citation>
    <scope>NUCLEOTIDE SEQUENCE [LARGE SCALE GENOMIC DNA]</scope>
    <source>
        <strain evidence="5 6">S2</strain>
    </source>
</reference>
<dbReference type="Proteomes" id="UP000737171">
    <property type="component" value="Unassembled WGS sequence"/>
</dbReference>
<gene>
    <name evidence="5" type="ORF">HLB44_15210</name>
</gene>
<name>A0ABX2EIE1_9BURK</name>
<dbReference type="PROSITE" id="PS00041">
    <property type="entry name" value="HTH_ARAC_FAMILY_1"/>
    <property type="match status" value="1"/>
</dbReference>
<dbReference type="Pfam" id="PF06445">
    <property type="entry name" value="GyrI-like"/>
    <property type="match status" value="1"/>
</dbReference>
<dbReference type="SMART" id="SM00342">
    <property type="entry name" value="HTH_ARAC"/>
    <property type="match status" value="1"/>
</dbReference>
<dbReference type="PANTHER" id="PTHR40055:SF1">
    <property type="entry name" value="TRANSCRIPTIONAL REGULATOR YGIV-RELATED"/>
    <property type="match status" value="1"/>
</dbReference>
<dbReference type="InterPro" id="IPR009057">
    <property type="entry name" value="Homeodomain-like_sf"/>
</dbReference>
<dbReference type="InterPro" id="IPR018062">
    <property type="entry name" value="HTH_AraC-typ_CS"/>
</dbReference>
<dbReference type="SMART" id="SM00871">
    <property type="entry name" value="AraC_E_bind"/>
    <property type="match status" value="1"/>
</dbReference>
<evidence type="ECO:0000256" key="3">
    <source>
        <dbReference type="ARBA" id="ARBA00023163"/>
    </source>
</evidence>
<dbReference type="RefSeq" id="WP_173123895.1">
    <property type="nucleotide sequence ID" value="NZ_JABRWJ010000004.1"/>
</dbReference>
<organism evidence="5 6">
    <name type="scientific">Pseudaquabacterium terrae</name>
    <dbReference type="NCBI Taxonomy" id="2732868"/>
    <lineage>
        <taxon>Bacteria</taxon>
        <taxon>Pseudomonadati</taxon>
        <taxon>Pseudomonadota</taxon>
        <taxon>Betaproteobacteria</taxon>
        <taxon>Burkholderiales</taxon>
        <taxon>Sphaerotilaceae</taxon>
        <taxon>Pseudaquabacterium</taxon>
    </lineage>
</organism>
<keyword evidence="1" id="KW-0805">Transcription regulation</keyword>
<dbReference type="PROSITE" id="PS01124">
    <property type="entry name" value="HTH_ARAC_FAMILY_2"/>
    <property type="match status" value="1"/>
</dbReference>
<keyword evidence="2" id="KW-0238">DNA-binding</keyword>
<proteinExistence type="predicted"/>
<dbReference type="Gene3D" id="3.20.80.10">
    <property type="entry name" value="Regulatory factor, effector binding domain"/>
    <property type="match status" value="1"/>
</dbReference>
<evidence type="ECO:0000256" key="1">
    <source>
        <dbReference type="ARBA" id="ARBA00023015"/>
    </source>
</evidence>
<evidence type="ECO:0000256" key="2">
    <source>
        <dbReference type="ARBA" id="ARBA00023125"/>
    </source>
</evidence>
<protein>
    <submittedName>
        <fullName evidence="5">AraC family transcriptional regulator</fullName>
    </submittedName>
</protein>
<evidence type="ECO:0000313" key="5">
    <source>
        <dbReference type="EMBL" id="NRF68341.1"/>
    </source>
</evidence>
<dbReference type="InterPro" id="IPR050908">
    <property type="entry name" value="SmbC-like"/>
</dbReference>
<feature type="domain" description="HTH araC/xylS-type" evidence="4">
    <location>
        <begin position="18"/>
        <end position="116"/>
    </location>
</feature>
<dbReference type="InterPro" id="IPR018060">
    <property type="entry name" value="HTH_AraC"/>
</dbReference>